<keyword evidence="10" id="KW-1185">Reference proteome</keyword>
<evidence type="ECO:0000313" key="10">
    <source>
        <dbReference type="Proteomes" id="UP001519343"/>
    </source>
</evidence>
<gene>
    <name evidence="9" type="ORF">J2Z37_001076</name>
</gene>
<keyword evidence="7 8" id="KW-0472">Membrane</keyword>
<dbReference type="InterPro" id="IPR004761">
    <property type="entry name" value="Spore_GerAB"/>
</dbReference>
<feature type="transmembrane region" description="Helical" evidence="8">
    <location>
        <begin position="123"/>
        <end position="140"/>
    </location>
</feature>
<dbReference type="PANTHER" id="PTHR34975">
    <property type="entry name" value="SPORE GERMINATION PROTEIN A2"/>
    <property type="match status" value="1"/>
</dbReference>
<feature type="transmembrane region" description="Helical" evidence="8">
    <location>
        <begin position="309"/>
        <end position="328"/>
    </location>
</feature>
<feature type="transmembrane region" description="Helical" evidence="8">
    <location>
        <begin position="146"/>
        <end position="167"/>
    </location>
</feature>
<dbReference type="EMBL" id="JAGGKT010000002">
    <property type="protein sequence ID" value="MBP1931079.1"/>
    <property type="molecule type" value="Genomic_DNA"/>
</dbReference>
<sequence>MEITVKPKANLLFSSYLLLFVIVGNQVGIGVMGFQRIIFREAGHDSWISVIIAGISTHLVAWVMLKTLDLYGSTDLYGIHEDVYGKWLGRIFSSLYIAFLLMGALIVLRNYIEVVQTWMFPDAPAWLFAVLLLFLMVYGVSGGIRVIVGFCFLSLFFTIWMLLLLIYPYQYAEWIYLSPVMEASMIQLLKGAKEMTLTIVGFEILYFIFPFLKEKEKAGRYTHLGLLLTTCCYLLIMIVSTIYYSEDQILQAIWTTFMMFNVIQLPFLERFEFVGISLWILAIMPNLLLYTWAATRGMKRIFQWKQKHALYLFTIVLFGVSIFLNTRLKINALNDFSGKFSFYIVYVYPFILFIIAWFRKWLKRKI</sequence>
<feature type="transmembrane region" description="Helical" evidence="8">
    <location>
        <begin position="46"/>
        <end position="65"/>
    </location>
</feature>
<comment type="similarity">
    <text evidence="2">Belongs to the amino acid-polyamine-organocation (APC) superfamily. Spore germination protein (SGP) (TC 2.A.3.9) family.</text>
</comment>
<protein>
    <submittedName>
        <fullName evidence="9">Spore germination protein (Amino acid permease)</fullName>
    </submittedName>
</protein>
<comment type="subcellular location">
    <subcellularLocation>
        <location evidence="1">Membrane</location>
        <topology evidence="1">Multi-pass membrane protein</topology>
    </subcellularLocation>
</comment>
<dbReference type="PANTHER" id="PTHR34975:SF2">
    <property type="entry name" value="SPORE GERMINATION PROTEIN A2"/>
    <property type="match status" value="1"/>
</dbReference>
<proteinExistence type="inferred from homology"/>
<feature type="transmembrane region" description="Helical" evidence="8">
    <location>
        <begin position="273"/>
        <end position="293"/>
    </location>
</feature>
<feature type="transmembrane region" description="Helical" evidence="8">
    <location>
        <begin position="91"/>
        <end position="111"/>
    </location>
</feature>
<evidence type="ECO:0000256" key="5">
    <source>
        <dbReference type="ARBA" id="ARBA00022692"/>
    </source>
</evidence>
<feature type="transmembrane region" description="Helical" evidence="8">
    <location>
        <begin position="224"/>
        <end position="244"/>
    </location>
</feature>
<evidence type="ECO:0000256" key="8">
    <source>
        <dbReference type="SAM" id="Phobius"/>
    </source>
</evidence>
<feature type="transmembrane region" description="Helical" evidence="8">
    <location>
        <begin position="340"/>
        <end position="358"/>
    </location>
</feature>
<feature type="transmembrane region" description="Helical" evidence="8">
    <location>
        <begin position="195"/>
        <end position="212"/>
    </location>
</feature>
<evidence type="ECO:0000313" key="9">
    <source>
        <dbReference type="EMBL" id="MBP1931079.1"/>
    </source>
</evidence>
<evidence type="ECO:0000256" key="4">
    <source>
        <dbReference type="ARBA" id="ARBA00022544"/>
    </source>
</evidence>
<keyword evidence="4" id="KW-0309">Germination</keyword>
<name>A0ABS4GLG1_9BACL</name>
<dbReference type="Pfam" id="PF03845">
    <property type="entry name" value="Spore_permease"/>
    <property type="match status" value="1"/>
</dbReference>
<evidence type="ECO:0000256" key="3">
    <source>
        <dbReference type="ARBA" id="ARBA00022448"/>
    </source>
</evidence>
<feature type="transmembrane region" description="Helical" evidence="8">
    <location>
        <begin position="12"/>
        <end position="34"/>
    </location>
</feature>
<reference evidence="9 10" key="1">
    <citation type="submission" date="2021-03" db="EMBL/GenBank/DDBJ databases">
        <title>Genomic Encyclopedia of Type Strains, Phase IV (KMG-IV): sequencing the most valuable type-strain genomes for metagenomic binning, comparative biology and taxonomic classification.</title>
        <authorList>
            <person name="Goeker M."/>
        </authorList>
    </citation>
    <scope>NUCLEOTIDE SEQUENCE [LARGE SCALE GENOMIC DNA]</scope>
    <source>
        <strain evidence="9 10">DSM 24738</strain>
    </source>
</reference>
<evidence type="ECO:0000256" key="1">
    <source>
        <dbReference type="ARBA" id="ARBA00004141"/>
    </source>
</evidence>
<dbReference type="NCBIfam" id="TIGR00912">
    <property type="entry name" value="2A0309"/>
    <property type="match status" value="1"/>
</dbReference>
<accession>A0ABS4GLG1</accession>
<dbReference type="Proteomes" id="UP001519343">
    <property type="component" value="Unassembled WGS sequence"/>
</dbReference>
<dbReference type="RefSeq" id="WP_209809175.1">
    <property type="nucleotide sequence ID" value="NZ_JAGGKT010000002.1"/>
</dbReference>
<dbReference type="Gene3D" id="1.20.1740.10">
    <property type="entry name" value="Amino acid/polyamine transporter I"/>
    <property type="match status" value="1"/>
</dbReference>
<organism evidence="9 10">
    <name type="scientific">Ammoniphilus resinae</name>
    <dbReference type="NCBI Taxonomy" id="861532"/>
    <lineage>
        <taxon>Bacteria</taxon>
        <taxon>Bacillati</taxon>
        <taxon>Bacillota</taxon>
        <taxon>Bacilli</taxon>
        <taxon>Bacillales</taxon>
        <taxon>Paenibacillaceae</taxon>
        <taxon>Aneurinibacillus group</taxon>
        <taxon>Ammoniphilus</taxon>
    </lineage>
</organism>
<evidence type="ECO:0000256" key="6">
    <source>
        <dbReference type="ARBA" id="ARBA00022989"/>
    </source>
</evidence>
<keyword evidence="5 8" id="KW-0812">Transmembrane</keyword>
<evidence type="ECO:0000256" key="7">
    <source>
        <dbReference type="ARBA" id="ARBA00023136"/>
    </source>
</evidence>
<keyword evidence="6 8" id="KW-1133">Transmembrane helix</keyword>
<keyword evidence="3" id="KW-0813">Transport</keyword>
<comment type="caution">
    <text evidence="9">The sequence shown here is derived from an EMBL/GenBank/DDBJ whole genome shotgun (WGS) entry which is preliminary data.</text>
</comment>
<evidence type="ECO:0000256" key="2">
    <source>
        <dbReference type="ARBA" id="ARBA00007998"/>
    </source>
</evidence>